<accession>A0A4S8KU31</accession>
<proteinExistence type="predicted"/>
<reference evidence="1 2" key="1">
    <citation type="journal article" date="2019" name="Nat. Ecol. Evol.">
        <title>Megaphylogeny resolves global patterns of mushroom evolution.</title>
        <authorList>
            <person name="Varga T."/>
            <person name="Krizsan K."/>
            <person name="Foldi C."/>
            <person name="Dima B."/>
            <person name="Sanchez-Garcia M."/>
            <person name="Sanchez-Ramirez S."/>
            <person name="Szollosi G.J."/>
            <person name="Szarkandi J.G."/>
            <person name="Papp V."/>
            <person name="Albert L."/>
            <person name="Andreopoulos W."/>
            <person name="Angelini C."/>
            <person name="Antonin V."/>
            <person name="Barry K.W."/>
            <person name="Bougher N.L."/>
            <person name="Buchanan P."/>
            <person name="Buyck B."/>
            <person name="Bense V."/>
            <person name="Catcheside P."/>
            <person name="Chovatia M."/>
            <person name="Cooper J."/>
            <person name="Damon W."/>
            <person name="Desjardin D."/>
            <person name="Finy P."/>
            <person name="Geml J."/>
            <person name="Haridas S."/>
            <person name="Hughes K."/>
            <person name="Justo A."/>
            <person name="Karasinski D."/>
            <person name="Kautmanova I."/>
            <person name="Kiss B."/>
            <person name="Kocsube S."/>
            <person name="Kotiranta H."/>
            <person name="LaButti K.M."/>
            <person name="Lechner B.E."/>
            <person name="Liimatainen K."/>
            <person name="Lipzen A."/>
            <person name="Lukacs Z."/>
            <person name="Mihaltcheva S."/>
            <person name="Morgado L.N."/>
            <person name="Niskanen T."/>
            <person name="Noordeloos M.E."/>
            <person name="Ohm R.A."/>
            <person name="Ortiz-Santana B."/>
            <person name="Ovrebo C."/>
            <person name="Racz N."/>
            <person name="Riley R."/>
            <person name="Savchenko A."/>
            <person name="Shiryaev A."/>
            <person name="Soop K."/>
            <person name="Spirin V."/>
            <person name="Szebenyi C."/>
            <person name="Tomsovsky M."/>
            <person name="Tulloss R.E."/>
            <person name="Uehling J."/>
            <person name="Grigoriev I.V."/>
            <person name="Vagvolgyi C."/>
            <person name="Papp T."/>
            <person name="Martin F.M."/>
            <person name="Miettinen O."/>
            <person name="Hibbett D.S."/>
            <person name="Nagy L.G."/>
        </authorList>
    </citation>
    <scope>NUCLEOTIDE SEQUENCE [LARGE SCALE GENOMIC DNA]</scope>
    <source>
        <strain evidence="1 2">CBS 962.96</strain>
    </source>
</reference>
<sequence>MHIEDYRRGNVTTLNGLIILFVHCDNLNVALDWRNYISDKRQVEVLEALENHVVKALVGSVDEGVKVAGGAAPAGPTVVIEMIGNVKPGFIKPDSIVDIGSNEMSIWEDNMGRRGLMEWIEVLMVTSDGYFTGSKLDYFTSR</sequence>
<keyword evidence="2" id="KW-1185">Reference proteome</keyword>
<organism evidence="1 2">
    <name type="scientific">Dendrothele bispora (strain CBS 962.96)</name>
    <dbReference type="NCBI Taxonomy" id="1314807"/>
    <lineage>
        <taxon>Eukaryota</taxon>
        <taxon>Fungi</taxon>
        <taxon>Dikarya</taxon>
        <taxon>Basidiomycota</taxon>
        <taxon>Agaricomycotina</taxon>
        <taxon>Agaricomycetes</taxon>
        <taxon>Agaricomycetidae</taxon>
        <taxon>Agaricales</taxon>
        <taxon>Agaricales incertae sedis</taxon>
        <taxon>Dendrothele</taxon>
    </lineage>
</organism>
<evidence type="ECO:0000313" key="2">
    <source>
        <dbReference type="Proteomes" id="UP000297245"/>
    </source>
</evidence>
<evidence type="ECO:0000313" key="1">
    <source>
        <dbReference type="EMBL" id="THU79377.1"/>
    </source>
</evidence>
<dbReference type="Proteomes" id="UP000297245">
    <property type="component" value="Unassembled WGS sequence"/>
</dbReference>
<gene>
    <name evidence="1" type="ORF">K435DRAFT_810778</name>
</gene>
<dbReference type="EMBL" id="ML180034">
    <property type="protein sequence ID" value="THU79377.1"/>
    <property type="molecule type" value="Genomic_DNA"/>
</dbReference>
<name>A0A4S8KU31_DENBC</name>
<dbReference type="AlphaFoldDB" id="A0A4S8KU31"/>
<protein>
    <submittedName>
        <fullName evidence="1">Uncharacterized protein</fullName>
    </submittedName>
</protein>